<name>A0A058ZYV5_EUCGR</name>
<proteinExistence type="predicted"/>
<accession>A0A058ZYV5</accession>
<dbReference type="EMBL" id="KK198763">
    <property type="protein sequence ID" value="KCW46972.1"/>
    <property type="molecule type" value="Genomic_DNA"/>
</dbReference>
<sequence length="74" mass="8213">MVVEGIPYFPLLNRPLKNGQKYITTHTVQITSPRLEPLLPDACGCNPNDIVNNAIRCTSRRVVPGTKTGDSHQR</sequence>
<evidence type="ECO:0000313" key="1">
    <source>
        <dbReference type="EMBL" id="KCW46972.1"/>
    </source>
</evidence>
<dbReference type="AlphaFoldDB" id="A0A058ZYV5"/>
<dbReference type="Gramene" id="KCW46972">
    <property type="protein sequence ID" value="KCW46972"/>
    <property type="gene ID" value="EUGRSUZ_K00780"/>
</dbReference>
<gene>
    <name evidence="1" type="ORF">EUGRSUZ_K00780</name>
</gene>
<reference evidence="1" key="1">
    <citation type="submission" date="2013-07" db="EMBL/GenBank/DDBJ databases">
        <title>The genome of Eucalyptus grandis.</title>
        <authorList>
            <person name="Schmutz J."/>
            <person name="Hayes R."/>
            <person name="Myburg A."/>
            <person name="Tuskan G."/>
            <person name="Grattapaglia D."/>
            <person name="Rokhsar D.S."/>
        </authorList>
    </citation>
    <scope>NUCLEOTIDE SEQUENCE</scope>
    <source>
        <tissue evidence="1">Leaf extractions</tissue>
    </source>
</reference>
<dbReference type="InParanoid" id="A0A058ZYV5"/>
<organism evidence="1">
    <name type="scientific">Eucalyptus grandis</name>
    <name type="common">Flooded gum</name>
    <dbReference type="NCBI Taxonomy" id="71139"/>
    <lineage>
        <taxon>Eukaryota</taxon>
        <taxon>Viridiplantae</taxon>
        <taxon>Streptophyta</taxon>
        <taxon>Embryophyta</taxon>
        <taxon>Tracheophyta</taxon>
        <taxon>Spermatophyta</taxon>
        <taxon>Magnoliopsida</taxon>
        <taxon>eudicotyledons</taxon>
        <taxon>Gunneridae</taxon>
        <taxon>Pentapetalae</taxon>
        <taxon>rosids</taxon>
        <taxon>malvids</taxon>
        <taxon>Myrtales</taxon>
        <taxon>Myrtaceae</taxon>
        <taxon>Myrtoideae</taxon>
        <taxon>Eucalypteae</taxon>
        <taxon>Eucalyptus</taxon>
    </lineage>
</organism>
<protein>
    <submittedName>
        <fullName evidence="1">Uncharacterized protein</fullName>
    </submittedName>
</protein>